<sequence>FGCGDPRDASQVHFILRDQFDHSPWGLCILEVSELKRSPLDIPLDIGLVVSDPITRPLASLHPDFLGGNLTFAYDFFEKVYTTYRRFNLTAHFMALAMKSEVEGHSFFLEVDGSRHGNSTLNGIGPFNLLMEYDGAQDQDLVWHHWPNPNPPSELDESGIAMEVSHLGFFDEKKLHLIIKVYDAADHKMVATAELPFCTLNEDHNDDTTVIPLFGDSNSDVGFLFLNIEIVEETYVQESGYVGLTSSSEEE</sequence>
<evidence type="ECO:0000313" key="2">
    <source>
        <dbReference type="Proteomes" id="UP000265520"/>
    </source>
</evidence>
<protein>
    <submittedName>
        <fullName evidence="1">Uncharacterized protein</fullName>
    </submittedName>
</protein>
<comment type="caution">
    <text evidence="1">The sequence shown here is derived from an EMBL/GenBank/DDBJ whole genome shotgun (WGS) entry which is preliminary data.</text>
</comment>
<feature type="non-terminal residue" evidence="1">
    <location>
        <position position="1"/>
    </location>
</feature>
<gene>
    <name evidence="1" type="ORF">A2U01_0004141</name>
</gene>
<proteinExistence type="predicted"/>
<organism evidence="1 2">
    <name type="scientific">Trifolium medium</name>
    <dbReference type="NCBI Taxonomy" id="97028"/>
    <lineage>
        <taxon>Eukaryota</taxon>
        <taxon>Viridiplantae</taxon>
        <taxon>Streptophyta</taxon>
        <taxon>Embryophyta</taxon>
        <taxon>Tracheophyta</taxon>
        <taxon>Spermatophyta</taxon>
        <taxon>Magnoliopsida</taxon>
        <taxon>eudicotyledons</taxon>
        <taxon>Gunneridae</taxon>
        <taxon>Pentapetalae</taxon>
        <taxon>rosids</taxon>
        <taxon>fabids</taxon>
        <taxon>Fabales</taxon>
        <taxon>Fabaceae</taxon>
        <taxon>Papilionoideae</taxon>
        <taxon>50 kb inversion clade</taxon>
        <taxon>NPAAA clade</taxon>
        <taxon>Hologalegina</taxon>
        <taxon>IRL clade</taxon>
        <taxon>Trifolieae</taxon>
        <taxon>Trifolium</taxon>
    </lineage>
</organism>
<dbReference type="EMBL" id="LXQA010004984">
    <property type="protein sequence ID" value="MCH83322.1"/>
    <property type="molecule type" value="Genomic_DNA"/>
</dbReference>
<dbReference type="Proteomes" id="UP000265520">
    <property type="component" value="Unassembled WGS sequence"/>
</dbReference>
<reference evidence="1 2" key="1">
    <citation type="journal article" date="2018" name="Front. Plant Sci.">
        <title>Red Clover (Trifolium pratense) and Zigzag Clover (T. medium) - A Picture of Genomic Similarities and Differences.</title>
        <authorList>
            <person name="Dluhosova J."/>
            <person name="Istvanek J."/>
            <person name="Nedelnik J."/>
            <person name="Repkova J."/>
        </authorList>
    </citation>
    <scope>NUCLEOTIDE SEQUENCE [LARGE SCALE GENOMIC DNA]</scope>
    <source>
        <strain evidence="2">cv. 10/8</strain>
        <tissue evidence="1">Leaf</tissue>
    </source>
</reference>
<keyword evidence="2" id="KW-1185">Reference proteome</keyword>
<dbReference type="AlphaFoldDB" id="A0A392M778"/>
<evidence type="ECO:0000313" key="1">
    <source>
        <dbReference type="EMBL" id="MCH83322.1"/>
    </source>
</evidence>
<name>A0A392M778_9FABA</name>
<accession>A0A392M778</accession>